<sequence>METLIQSYNLQIKRMLLAETSGLGQRASKQCVSSKDSVKKDKKKDMLPRTFVTSQTKQKE</sequence>
<accession>A0AA86VIS9</accession>
<evidence type="ECO:0000313" key="2">
    <source>
        <dbReference type="EMBL" id="CAJ1958115.1"/>
    </source>
</evidence>
<dbReference type="Proteomes" id="UP001189624">
    <property type="component" value="Chromosome 5"/>
</dbReference>
<name>A0AA86VIS9_9FABA</name>
<protein>
    <submittedName>
        <fullName evidence="2">Uncharacterized protein</fullName>
    </submittedName>
</protein>
<feature type="compositionally biased region" description="Basic and acidic residues" evidence="1">
    <location>
        <begin position="36"/>
        <end position="47"/>
    </location>
</feature>
<dbReference type="AlphaFoldDB" id="A0AA86VIS9"/>
<reference evidence="2" key="1">
    <citation type="submission" date="2023-10" db="EMBL/GenBank/DDBJ databases">
        <authorList>
            <person name="Domelevo Entfellner J.-B."/>
        </authorList>
    </citation>
    <scope>NUCLEOTIDE SEQUENCE</scope>
</reference>
<organism evidence="2 3">
    <name type="scientific">Sphenostylis stenocarpa</name>
    <dbReference type="NCBI Taxonomy" id="92480"/>
    <lineage>
        <taxon>Eukaryota</taxon>
        <taxon>Viridiplantae</taxon>
        <taxon>Streptophyta</taxon>
        <taxon>Embryophyta</taxon>
        <taxon>Tracheophyta</taxon>
        <taxon>Spermatophyta</taxon>
        <taxon>Magnoliopsida</taxon>
        <taxon>eudicotyledons</taxon>
        <taxon>Gunneridae</taxon>
        <taxon>Pentapetalae</taxon>
        <taxon>rosids</taxon>
        <taxon>fabids</taxon>
        <taxon>Fabales</taxon>
        <taxon>Fabaceae</taxon>
        <taxon>Papilionoideae</taxon>
        <taxon>50 kb inversion clade</taxon>
        <taxon>NPAAA clade</taxon>
        <taxon>indigoferoid/millettioid clade</taxon>
        <taxon>Phaseoleae</taxon>
        <taxon>Sphenostylis</taxon>
    </lineage>
</organism>
<proteinExistence type="predicted"/>
<gene>
    <name evidence="2" type="ORF">AYBTSS11_LOCUS17564</name>
</gene>
<dbReference type="Gramene" id="rna-AYBTSS11_LOCUS17564">
    <property type="protein sequence ID" value="CAJ1958115.1"/>
    <property type="gene ID" value="gene-AYBTSS11_LOCUS17564"/>
</dbReference>
<dbReference type="EMBL" id="OY731402">
    <property type="protein sequence ID" value="CAJ1958115.1"/>
    <property type="molecule type" value="Genomic_DNA"/>
</dbReference>
<evidence type="ECO:0000313" key="3">
    <source>
        <dbReference type="Proteomes" id="UP001189624"/>
    </source>
</evidence>
<feature type="region of interest" description="Disordered" evidence="1">
    <location>
        <begin position="23"/>
        <end position="60"/>
    </location>
</feature>
<evidence type="ECO:0000256" key="1">
    <source>
        <dbReference type="SAM" id="MobiDB-lite"/>
    </source>
</evidence>
<keyword evidence="3" id="KW-1185">Reference proteome</keyword>
<feature type="compositionally biased region" description="Polar residues" evidence="1">
    <location>
        <begin position="51"/>
        <end position="60"/>
    </location>
</feature>